<dbReference type="RefSeq" id="WP_124151956.1">
    <property type="nucleotide sequence ID" value="NZ_RQIS01000010.1"/>
</dbReference>
<dbReference type="Proteomes" id="UP000272778">
    <property type="component" value="Unassembled WGS sequence"/>
</dbReference>
<keyword evidence="3" id="KW-0449">Lipoprotein</keyword>
<keyword evidence="1 2" id="KW-0732">Signal</keyword>
<reference evidence="3 4" key="1">
    <citation type="submission" date="2018-11" db="EMBL/GenBank/DDBJ databases">
        <title>Paraburkholderia sp. DHOA04, isolated from soil.</title>
        <authorList>
            <person name="Gao Z.-H."/>
            <person name="Qiu L.-H."/>
            <person name="Fu J.-C."/>
        </authorList>
    </citation>
    <scope>NUCLEOTIDE SEQUENCE [LARGE SCALE GENOMIC DNA]</scope>
    <source>
        <strain evidence="3 4">DHOA04</strain>
    </source>
</reference>
<dbReference type="InterPro" id="IPR029046">
    <property type="entry name" value="LolA/LolB/LppX"/>
</dbReference>
<evidence type="ECO:0000256" key="2">
    <source>
        <dbReference type="SAM" id="SignalP"/>
    </source>
</evidence>
<proteinExistence type="predicted"/>
<evidence type="ECO:0000313" key="4">
    <source>
        <dbReference type="Proteomes" id="UP000272778"/>
    </source>
</evidence>
<protein>
    <submittedName>
        <fullName evidence="3">Outer membrane lipoprotein-sorting protein</fullName>
    </submittedName>
</protein>
<accession>A0A3N6MP27</accession>
<dbReference type="AlphaFoldDB" id="A0A3N6MP27"/>
<gene>
    <name evidence="3" type="ORF">D1Y85_15560</name>
</gene>
<dbReference type="EMBL" id="RQIS01000010">
    <property type="protein sequence ID" value="RQH05469.1"/>
    <property type="molecule type" value="Genomic_DNA"/>
</dbReference>
<dbReference type="Gene3D" id="2.50.20.10">
    <property type="entry name" value="Lipoprotein localisation LolA/LolB/LppX"/>
    <property type="match status" value="1"/>
</dbReference>
<feature type="chain" id="PRO_5018192971" evidence="2">
    <location>
        <begin position="29"/>
        <end position="262"/>
    </location>
</feature>
<evidence type="ECO:0000313" key="3">
    <source>
        <dbReference type="EMBL" id="RQH05469.1"/>
    </source>
</evidence>
<sequence>MKRVTGRGGWGSLFVAGLLAGSALTAAAAGMSGAQVADRNAEARGGLQTWRSVNTLTMTGQIDVGGTKPVQLPFTLTMKRPHKSRFELRFNGQTSYQVFDGTQGWKVRPFLGRTEPEPYSPAELHSAAGTADLDGPLIDYAAKGNRIDLVGTDSIDGHRALQLKVTLKDHSERHVWVDASTFLETKVEGDPRKLDGKLHTVSVYYRDYRKESGVMIPHVIETVVAGVKQVHRITIEHVTVNQPVDDALFAKPLPAATRVAAK</sequence>
<comment type="caution">
    <text evidence="3">The sequence shown here is derived from an EMBL/GenBank/DDBJ whole genome shotgun (WGS) entry which is preliminary data.</text>
</comment>
<dbReference type="OrthoDB" id="128937at2"/>
<feature type="signal peptide" evidence="2">
    <location>
        <begin position="1"/>
        <end position="28"/>
    </location>
</feature>
<keyword evidence="4" id="KW-1185">Reference proteome</keyword>
<organism evidence="3 4">
    <name type="scientific">Paraburkholderia dinghuensis</name>
    <dbReference type="NCBI Taxonomy" id="2305225"/>
    <lineage>
        <taxon>Bacteria</taxon>
        <taxon>Pseudomonadati</taxon>
        <taxon>Pseudomonadota</taxon>
        <taxon>Betaproteobacteria</taxon>
        <taxon>Burkholderiales</taxon>
        <taxon>Burkholderiaceae</taxon>
        <taxon>Paraburkholderia</taxon>
    </lineage>
</organism>
<name>A0A3N6MP27_9BURK</name>
<dbReference type="SUPFAM" id="SSF89392">
    <property type="entry name" value="Prokaryotic lipoproteins and lipoprotein localization factors"/>
    <property type="match status" value="1"/>
</dbReference>
<evidence type="ECO:0000256" key="1">
    <source>
        <dbReference type="ARBA" id="ARBA00022729"/>
    </source>
</evidence>